<dbReference type="InterPro" id="IPR006584">
    <property type="entry name" value="Cellulose-bd_IV"/>
</dbReference>
<dbReference type="Gene3D" id="2.60.40.1080">
    <property type="match status" value="2"/>
</dbReference>
<dbReference type="Gene3D" id="2.60.120.260">
    <property type="entry name" value="Galactose-binding domain-like"/>
    <property type="match status" value="1"/>
</dbReference>
<dbReference type="InterPro" id="IPR008964">
    <property type="entry name" value="Invasin/intimin_cell_adhesion"/>
</dbReference>
<feature type="domain" description="CBM6" evidence="2">
    <location>
        <begin position="228"/>
        <end position="349"/>
    </location>
</feature>
<dbReference type="EMBL" id="SUME01000004">
    <property type="protein sequence ID" value="TJZ60769.1"/>
    <property type="molecule type" value="Genomic_DNA"/>
</dbReference>
<dbReference type="PROSITE" id="PS51175">
    <property type="entry name" value="CBM6"/>
    <property type="match status" value="1"/>
</dbReference>
<sequence length="351" mass="38150">MNKHILRYSVVLVLVLLIEGCNKYERTEVVPQIYANKSLINGFVGLEVQLTASPTDGTYAFQWTSEDPEIATVTSTGLVKLISEGSTTVVLSAGDIKQRILVTSLMRIPVEDIILSETSIELIPLAKKTIAVQILPQEANDIPTPVWSTENDKVATVNEKGEIIGVSEGTTNISYRVGAVVKKVQVVVSYTRPFNGPHNLQTGPAVLVMAADFDFGGLGYAFNDDSGNNVGNDNYRRGKGDTQSGAVEIEGNGDNIGYIDNGEWYQYTVTVKEAGIYKLEVLLSAAAASKYRVEVDDVNVAGSVDVASNGGWSNWVFHTPIILNLAVGDRKIKFVAEQANFNLRALRFTKE</sequence>
<dbReference type="OrthoDB" id="9800955at2"/>
<evidence type="ECO:0000259" key="2">
    <source>
        <dbReference type="PROSITE" id="PS51175"/>
    </source>
</evidence>
<dbReference type="SUPFAM" id="SSF49785">
    <property type="entry name" value="Galactose-binding domain-like"/>
    <property type="match status" value="1"/>
</dbReference>
<dbReference type="InterPro" id="IPR008979">
    <property type="entry name" value="Galactose-bd-like_sf"/>
</dbReference>
<dbReference type="Pfam" id="PF03422">
    <property type="entry name" value="CBM_6"/>
    <property type="match status" value="1"/>
</dbReference>
<comment type="caution">
    <text evidence="3">The sequence shown here is derived from an EMBL/GenBank/DDBJ whole genome shotgun (WGS) entry which is preliminary data.</text>
</comment>
<dbReference type="SMART" id="SM00606">
    <property type="entry name" value="CBD_IV"/>
    <property type="match status" value="1"/>
</dbReference>
<evidence type="ECO:0000256" key="1">
    <source>
        <dbReference type="ARBA" id="ARBA00022729"/>
    </source>
</evidence>
<dbReference type="CDD" id="cd04080">
    <property type="entry name" value="CBM6_cellulase-like"/>
    <property type="match status" value="1"/>
</dbReference>
<accession>A0A4U0P0S9</accession>
<dbReference type="Pfam" id="PF02368">
    <property type="entry name" value="Big_2"/>
    <property type="match status" value="2"/>
</dbReference>
<organism evidence="3 4">
    <name type="scientific">Sphingobacterium olei</name>
    <dbReference type="NCBI Taxonomy" id="2571155"/>
    <lineage>
        <taxon>Bacteria</taxon>
        <taxon>Pseudomonadati</taxon>
        <taxon>Bacteroidota</taxon>
        <taxon>Sphingobacteriia</taxon>
        <taxon>Sphingobacteriales</taxon>
        <taxon>Sphingobacteriaceae</taxon>
        <taxon>Sphingobacterium</taxon>
    </lineage>
</organism>
<dbReference type="SMART" id="SM00635">
    <property type="entry name" value="BID_2"/>
    <property type="match status" value="2"/>
</dbReference>
<keyword evidence="4" id="KW-1185">Reference proteome</keyword>
<dbReference type="Proteomes" id="UP000306808">
    <property type="component" value="Unassembled WGS sequence"/>
</dbReference>
<keyword evidence="1" id="KW-0732">Signal</keyword>
<dbReference type="AlphaFoldDB" id="A0A4U0P0S9"/>
<reference evidence="3 4" key="1">
    <citation type="submission" date="2019-04" db="EMBL/GenBank/DDBJ databases">
        <title>Sphingobacterium olei sp. nov., isolated from oil-contaminated soil.</title>
        <authorList>
            <person name="Liu B."/>
        </authorList>
    </citation>
    <scope>NUCLEOTIDE SEQUENCE [LARGE SCALE GENOMIC DNA]</scope>
    <source>
        <strain evidence="3 4">HAL-9</strain>
    </source>
</reference>
<evidence type="ECO:0000313" key="4">
    <source>
        <dbReference type="Proteomes" id="UP000306808"/>
    </source>
</evidence>
<gene>
    <name evidence="3" type="ORF">FAZ15_12360</name>
</gene>
<dbReference type="InterPro" id="IPR003343">
    <property type="entry name" value="Big_2"/>
</dbReference>
<dbReference type="InterPro" id="IPR005084">
    <property type="entry name" value="CBM6"/>
</dbReference>
<protein>
    <submittedName>
        <fullName evidence="3">Carbohydrate-binding protein</fullName>
    </submittedName>
</protein>
<dbReference type="SUPFAM" id="SSF49373">
    <property type="entry name" value="Invasin/intimin cell-adhesion fragments"/>
    <property type="match status" value="2"/>
</dbReference>
<dbReference type="GO" id="GO:0030246">
    <property type="term" value="F:carbohydrate binding"/>
    <property type="evidence" value="ECO:0007669"/>
    <property type="project" value="InterPro"/>
</dbReference>
<proteinExistence type="predicted"/>
<name>A0A4U0P0S9_9SPHI</name>
<evidence type="ECO:0000313" key="3">
    <source>
        <dbReference type="EMBL" id="TJZ60769.1"/>
    </source>
</evidence>
<dbReference type="RefSeq" id="WP_136901608.1">
    <property type="nucleotide sequence ID" value="NZ_SUME01000004.1"/>
</dbReference>